<comment type="catalytic activity">
    <reaction evidence="6">
        <text>psi-UMP + H2O = pseudouridine + phosphate</text>
        <dbReference type="Rhea" id="RHEA:10944"/>
        <dbReference type="ChEBI" id="CHEBI:15377"/>
        <dbReference type="ChEBI" id="CHEBI:17802"/>
        <dbReference type="ChEBI" id="CHEBI:43474"/>
        <dbReference type="ChEBI" id="CHEBI:58380"/>
        <dbReference type="EC" id="3.1.3.96"/>
    </reaction>
</comment>
<sequence length="302" mass="34537">MTTFKPVTHVLFDMDGLILNTEELYTVAYQNVLNDYGKTYTFELKTKLMGFQSHESAKTIISELNLPLTPEEFNEATKKQFELIFPDTQVMPDTEDLYTVGFQKVASRYGKKFTFELKSRIMGQQTREFAGNIIKYLDLPLTIEDFVSETRQIFEELFPQSEILPGVKKLIYHLNQHNIPMGLATSSSKESYELKTLKHQDLFDLFSHKTLGSSDPDVKRGKPHPDIFIVAANKFLDKPDLEKCLVFEDSINGVKAARAAGMQVVMVPDPRLDRSHATEATLILDSMEEFKPELFGLPPYEF</sequence>
<organism evidence="9 10">
    <name type="scientific">Bombyx mori</name>
    <name type="common">Silk moth</name>
    <dbReference type="NCBI Taxonomy" id="7091"/>
    <lineage>
        <taxon>Eukaryota</taxon>
        <taxon>Metazoa</taxon>
        <taxon>Ecdysozoa</taxon>
        <taxon>Arthropoda</taxon>
        <taxon>Hexapoda</taxon>
        <taxon>Insecta</taxon>
        <taxon>Pterygota</taxon>
        <taxon>Neoptera</taxon>
        <taxon>Endopterygota</taxon>
        <taxon>Lepidoptera</taxon>
        <taxon>Glossata</taxon>
        <taxon>Ditrysia</taxon>
        <taxon>Bombycoidea</taxon>
        <taxon>Bombycidae</taxon>
        <taxon>Bombycinae</taxon>
        <taxon>Bombyx</taxon>
    </lineage>
</organism>
<comment type="cofactor">
    <cofactor evidence="1">
        <name>Mg(2+)</name>
        <dbReference type="ChEBI" id="CHEBI:18420"/>
    </cofactor>
</comment>
<dbReference type="PANTHER" id="PTHR18901:SF38">
    <property type="entry name" value="PSEUDOURIDINE-5'-PHOSPHATASE"/>
    <property type="match status" value="1"/>
</dbReference>
<dbReference type="FunFam" id="3.40.50.1000:FF:000055">
    <property type="entry name" value="Haloacid dehalogenase-like hydrolase family protein"/>
    <property type="match status" value="1"/>
</dbReference>
<comment type="similarity">
    <text evidence="2">Belongs to the HAD-like hydrolase superfamily. CbbY/CbbZ/Gph/YieH family.</text>
</comment>
<dbReference type="SUPFAM" id="SSF56784">
    <property type="entry name" value="HAD-like"/>
    <property type="match status" value="2"/>
</dbReference>
<evidence type="ECO:0000256" key="2">
    <source>
        <dbReference type="ARBA" id="ARBA00006171"/>
    </source>
</evidence>
<keyword evidence="4" id="KW-0378">Hydrolase</keyword>
<protein>
    <recommendedName>
        <fullName evidence="7">pseudouridine 5'-phosphatase</fullName>
        <ecNumber evidence="7">3.1.3.96</ecNumber>
    </recommendedName>
    <alternativeName>
        <fullName evidence="8">Pseudouridine-5'-monophosphatase</fullName>
    </alternativeName>
</protein>
<proteinExistence type="inferred from homology"/>
<dbReference type="InterPro" id="IPR023214">
    <property type="entry name" value="HAD_sf"/>
</dbReference>
<accession>A0A8R2GBZ6</accession>
<evidence type="ECO:0000256" key="8">
    <source>
        <dbReference type="ARBA" id="ARBA00083904"/>
    </source>
</evidence>
<keyword evidence="5" id="KW-0460">Magnesium</keyword>
<evidence type="ECO:0000256" key="5">
    <source>
        <dbReference type="ARBA" id="ARBA00022842"/>
    </source>
</evidence>
<dbReference type="AlphaFoldDB" id="A0A8R2GBZ6"/>
<dbReference type="GO" id="GO:0046872">
    <property type="term" value="F:metal ion binding"/>
    <property type="evidence" value="ECO:0007669"/>
    <property type="project" value="UniProtKB-KW"/>
</dbReference>
<dbReference type="Proteomes" id="UP000005204">
    <property type="component" value="Unassembled WGS sequence"/>
</dbReference>
<evidence type="ECO:0000313" key="10">
    <source>
        <dbReference type="Proteomes" id="UP000005204"/>
    </source>
</evidence>
<reference evidence="10" key="1">
    <citation type="journal article" date="2008" name="Insect Biochem. Mol. Biol.">
        <title>The genome of a lepidopteran model insect, the silkworm Bombyx mori.</title>
        <authorList>
            <consortium name="International Silkworm Genome Consortium"/>
        </authorList>
    </citation>
    <scope>NUCLEOTIDE SEQUENCE [LARGE SCALE GENOMIC DNA]</scope>
    <source>
        <strain evidence="10">p50T</strain>
    </source>
</reference>
<dbReference type="Gene3D" id="1.10.150.240">
    <property type="entry name" value="Putative phosphatase, domain 2"/>
    <property type="match status" value="2"/>
</dbReference>
<dbReference type="GO" id="GO:1990738">
    <property type="term" value="F:pseudouridine 5'-phosphatase activity"/>
    <property type="evidence" value="ECO:0007669"/>
    <property type="project" value="UniProtKB-EC"/>
</dbReference>
<evidence type="ECO:0000256" key="1">
    <source>
        <dbReference type="ARBA" id="ARBA00001946"/>
    </source>
</evidence>
<dbReference type="SFLD" id="SFLDS00003">
    <property type="entry name" value="Haloacid_Dehalogenase"/>
    <property type="match status" value="1"/>
</dbReference>
<dbReference type="KEGG" id="bmor:101744719"/>
<dbReference type="InterPro" id="IPR023198">
    <property type="entry name" value="PGP-like_dom2"/>
</dbReference>
<dbReference type="EC" id="3.1.3.96" evidence="7"/>
<dbReference type="Gene3D" id="3.40.50.1000">
    <property type="entry name" value="HAD superfamily/HAD-like"/>
    <property type="match status" value="1"/>
</dbReference>
<keyword evidence="3" id="KW-0479">Metal-binding</keyword>
<evidence type="ECO:0000256" key="6">
    <source>
        <dbReference type="ARBA" id="ARBA00052504"/>
    </source>
</evidence>
<keyword evidence="10" id="KW-1185">Reference proteome</keyword>
<dbReference type="FunFam" id="1.10.150.240:FF:000001">
    <property type="entry name" value="Haloacid dehalogenase-like hydrolase domain"/>
    <property type="match status" value="2"/>
</dbReference>
<dbReference type="RefSeq" id="XP_012550330.1">
    <property type="nucleotide sequence ID" value="XM_012694876.4"/>
</dbReference>
<evidence type="ECO:0000256" key="7">
    <source>
        <dbReference type="ARBA" id="ARBA00066578"/>
    </source>
</evidence>
<evidence type="ECO:0000256" key="4">
    <source>
        <dbReference type="ARBA" id="ARBA00022801"/>
    </source>
</evidence>
<dbReference type="NCBIfam" id="TIGR01509">
    <property type="entry name" value="HAD-SF-IA-v3"/>
    <property type="match status" value="1"/>
</dbReference>
<dbReference type="PANTHER" id="PTHR18901">
    <property type="entry name" value="2-DEOXYGLUCOSE-6-PHOSPHATE PHOSPHATASE 2"/>
    <property type="match status" value="1"/>
</dbReference>
<dbReference type="Pfam" id="PF00702">
    <property type="entry name" value="Hydrolase"/>
    <property type="match status" value="1"/>
</dbReference>
<evidence type="ECO:0000256" key="3">
    <source>
        <dbReference type="ARBA" id="ARBA00022723"/>
    </source>
</evidence>
<dbReference type="SFLD" id="SFLDG01129">
    <property type="entry name" value="C1.5:_HAD__Beta-PGM__Phosphata"/>
    <property type="match status" value="1"/>
</dbReference>
<reference evidence="9" key="2">
    <citation type="submission" date="2022-06" db="UniProtKB">
        <authorList>
            <consortium name="EnsemblMetazoa"/>
        </authorList>
    </citation>
    <scope>IDENTIFICATION</scope>
    <source>
        <strain evidence="9">p50T (Dazao)</strain>
    </source>
</reference>
<dbReference type="EnsemblMetazoa" id="XM_012694876.3">
    <property type="protein sequence ID" value="XP_012550330.1"/>
    <property type="gene ID" value="LOC101744719"/>
</dbReference>
<evidence type="ECO:0000313" key="9">
    <source>
        <dbReference type="EnsemblMetazoa" id="XP_012550330.1"/>
    </source>
</evidence>
<name>A0A8R2GBZ6_BOMMO</name>
<dbReference type="OrthoDB" id="40579at2759"/>
<dbReference type="InterPro" id="IPR006439">
    <property type="entry name" value="HAD-SF_hydro_IA"/>
</dbReference>
<dbReference type="GeneID" id="101744719"/>
<dbReference type="InterPro" id="IPR036412">
    <property type="entry name" value="HAD-like_sf"/>
</dbReference>